<evidence type="ECO:0000256" key="1">
    <source>
        <dbReference type="SAM" id="Phobius"/>
    </source>
</evidence>
<keyword evidence="1" id="KW-1133">Transmembrane helix</keyword>
<dbReference type="Proteomes" id="UP000177177">
    <property type="component" value="Unassembled WGS sequence"/>
</dbReference>
<keyword evidence="1" id="KW-0812">Transmembrane</keyword>
<comment type="caution">
    <text evidence="2">The sequence shown here is derived from an EMBL/GenBank/DDBJ whole genome shotgun (WGS) entry which is preliminary data.</text>
</comment>
<keyword evidence="1" id="KW-0472">Membrane</keyword>
<evidence type="ECO:0000313" key="2">
    <source>
        <dbReference type="EMBL" id="OHA03525.1"/>
    </source>
</evidence>
<name>A0A1G2KVR0_9BACT</name>
<reference evidence="2 3" key="1">
    <citation type="journal article" date="2016" name="Nat. Commun.">
        <title>Thousands of microbial genomes shed light on interconnected biogeochemical processes in an aquifer system.</title>
        <authorList>
            <person name="Anantharaman K."/>
            <person name="Brown C.T."/>
            <person name="Hug L.A."/>
            <person name="Sharon I."/>
            <person name="Castelle C.J."/>
            <person name="Probst A.J."/>
            <person name="Thomas B.C."/>
            <person name="Singh A."/>
            <person name="Wilkins M.J."/>
            <person name="Karaoz U."/>
            <person name="Brodie E.L."/>
            <person name="Williams K.H."/>
            <person name="Hubbard S.S."/>
            <person name="Banfield J.F."/>
        </authorList>
    </citation>
    <scope>NUCLEOTIDE SEQUENCE [LARGE SCALE GENOMIC DNA]</scope>
</reference>
<organism evidence="2 3">
    <name type="scientific">Candidatus Sungbacteria bacterium RIFCSPHIGHO2_02_FULL_53_17</name>
    <dbReference type="NCBI Taxonomy" id="1802275"/>
    <lineage>
        <taxon>Bacteria</taxon>
        <taxon>Candidatus Sungiibacteriota</taxon>
    </lineage>
</organism>
<dbReference type="AlphaFoldDB" id="A0A1G2KVR0"/>
<evidence type="ECO:0000313" key="3">
    <source>
        <dbReference type="Proteomes" id="UP000177177"/>
    </source>
</evidence>
<protein>
    <submittedName>
        <fullName evidence="2">Uncharacterized protein</fullName>
    </submittedName>
</protein>
<sequence length="68" mass="7121">MGREQRTLVAKGLVELGNIVAGAMVFGQFVSEAPLRGGVFALGLLLTTALYFGGIGISKLNEVITLKI</sequence>
<feature type="transmembrane region" description="Helical" evidence="1">
    <location>
        <begin position="37"/>
        <end position="57"/>
    </location>
</feature>
<feature type="transmembrane region" description="Helical" evidence="1">
    <location>
        <begin position="12"/>
        <end position="31"/>
    </location>
</feature>
<dbReference type="EMBL" id="MHQN01000017">
    <property type="protein sequence ID" value="OHA03525.1"/>
    <property type="molecule type" value="Genomic_DNA"/>
</dbReference>
<accession>A0A1G2KVR0</accession>
<proteinExistence type="predicted"/>
<gene>
    <name evidence="2" type="ORF">A3C92_03555</name>
</gene>